<comment type="similarity">
    <text evidence="1">Belongs to the aldo/keto reductase family.</text>
</comment>
<accession>A0AAF0BV78</accession>
<evidence type="ECO:0000256" key="6">
    <source>
        <dbReference type="PIRSR" id="PIRSR000097-3"/>
    </source>
</evidence>
<dbReference type="GO" id="GO:0051596">
    <property type="term" value="P:methylglyoxal catabolic process"/>
    <property type="evidence" value="ECO:0007669"/>
    <property type="project" value="TreeGrafter"/>
</dbReference>
<dbReference type="SUPFAM" id="SSF51430">
    <property type="entry name" value="NAD(P)-linked oxidoreductase"/>
    <property type="match status" value="1"/>
</dbReference>
<keyword evidence="2" id="KW-0521">NADP</keyword>
<dbReference type="AlphaFoldDB" id="A0AAF0BV78"/>
<dbReference type="InterPro" id="IPR023210">
    <property type="entry name" value="NADP_OxRdtase_dom"/>
</dbReference>
<feature type="binding site" evidence="5">
    <location>
        <position position="104"/>
    </location>
    <ligand>
        <name>substrate</name>
    </ligand>
</feature>
<evidence type="ECO:0000256" key="5">
    <source>
        <dbReference type="PIRSR" id="PIRSR000097-2"/>
    </source>
</evidence>
<evidence type="ECO:0000256" key="1">
    <source>
        <dbReference type="ARBA" id="ARBA00007905"/>
    </source>
</evidence>
<dbReference type="PROSITE" id="PS00798">
    <property type="entry name" value="ALDOKETO_REDUCTASE_1"/>
    <property type="match status" value="1"/>
</dbReference>
<evidence type="ECO:0000313" key="8">
    <source>
        <dbReference type="EMBL" id="WCO66099.1"/>
    </source>
</evidence>
<proteinExistence type="inferred from homology"/>
<evidence type="ECO:0000256" key="4">
    <source>
        <dbReference type="PIRSR" id="PIRSR000097-1"/>
    </source>
</evidence>
<protein>
    <submittedName>
        <fullName evidence="8">Aldo/keto reductase</fullName>
    </submittedName>
</protein>
<keyword evidence="3" id="KW-0560">Oxidoreductase</keyword>
<dbReference type="RefSeq" id="WP_272735624.1">
    <property type="nucleotide sequence ID" value="NZ_CP116942.1"/>
</dbReference>
<sequence>MLRTIQGTTLPALGYGTWELVGDDTFPGVTAALELGYRHIDTAQAYGNEAAVGQALTASGLDRDDVFLTTKIWNDNITPQGIRSSTYESLSKLETDHVDLLLLHWPVHLDQLEQNLEALTDLVEAGATRHIGVSNFTEDQLRTALEIAPLFCLQVEHHAYLAQDELRDLCAENDMLFTAYSPLARGELLSDPAVVAIAEERDATPAQVLLRGILDEGEHVAVIPKATARERIEENLGALHVGLHEGDRDALASLDRHLRKVDPPFAPDWE</sequence>
<dbReference type="EMBL" id="CP116942">
    <property type="protein sequence ID" value="WCO66099.1"/>
    <property type="molecule type" value="Genomic_DNA"/>
</dbReference>
<name>A0AAF0BV78_9ACTN</name>
<feature type="domain" description="NADP-dependent oxidoreductase" evidence="7">
    <location>
        <begin position="13"/>
        <end position="254"/>
    </location>
</feature>
<dbReference type="Pfam" id="PF00248">
    <property type="entry name" value="Aldo_ket_red"/>
    <property type="match status" value="1"/>
</dbReference>
<gene>
    <name evidence="8" type="ORF">PO878_16485</name>
</gene>
<reference evidence="8" key="1">
    <citation type="submission" date="2023-01" db="EMBL/GenBank/DDBJ databases">
        <title>The diversity of Class Acidimicrobiia in South China Sea sediment environments and the proposal of Iamia marina sp. nov., a novel species of the genus Iamia.</title>
        <authorList>
            <person name="He Y."/>
            <person name="Tian X."/>
        </authorList>
    </citation>
    <scope>NUCLEOTIDE SEQUENCE</scope>
    <source>
        <strain evidence="8">DSM 19957</strain>
    </source>
</reference>
<dbReference type="InterPro" id="IPR018170">
    <property type="entry name" value="Aldo/ket_reductase_CS"/>
</dbReference>
<evidence type="ECO:0000259" key="7">
    <source>
        <dbReference type="Pfam" id="PF00248"/>
    </source>
</evidence>
<dbReference type="Gene3D" id="3.20.20.100">
    <property type="entry name" value="NADP-dependent oxidoreductase domain"/>
    <property type="match status" value="1"/>
</dbReference>
<dbReference type="PRINTS" id="PR00069">
    <property type="entry name" value="ALDKETRDTASE"/>
</dbReference>
<organism evidence="8 9">
    <name type="scientific">Iamia majanohamensis</name>
    <dbReference type="NCBI Taxonomy" id="467976"/>
    <lineage>
        <taxon>Bacteria</taxon>
        <taxon>Bacillati</taxon>
        <taxon>Actinomycetota</taxon>
        <taxon>Acidimicrobiia</taxon>
        <taxon>Acidimicrobiales</taxon>
        <taxon>Iamiaceae</taxon>
        <taxon>Iamia</taxon>
    </lineage>
</organism>
<dbReference type="Proteomes" id="UP001216390">
    <property type="component" value="Chromosome"/>
</dbReference>
<dbReference type="KEGG" id="ima:PO878_16485"/>
<dbReference type="PANTHER" id="PTHR43827">
    <property type="entry name" value="2,5-DIKETO-D-GLUCONIC ACID REDUCTASE"/>
    <property type="match status" value="1"/>
</dbReference>
<feature type="site" description="Lowers pKa of active site Tyr" evidence="6">
    <location>
        <position position="71"/>
    </location>
</feature>
<evidence type="ECO:0000256" key="3">
    <source>
        <dbReference type="ARBA" id="ARBA00023002"/>
    </source>
</evidence>
<dbReference type="PANTHER" id="PTHR43827:SF3">
    <property type="entry name" value="NADP-DEPENDENT OXIDOREDUCTASE DOMAIN-CONTAINING PROTEIN"/>
    <property type="match status" value="1"/>
</dbReference>
<feature type="active site" description="Proton donor" evidence="4">
    <location>
        <position position="46"/>
    </location>
</feature>
<dbReference type="PIRSF" id="PIRSF000097">
    <property type="entry name" value="AKR"/>
    <property type="match status" value="1"/>
</dbReference>
<dbReference type="InterPro" id="IPR020471">
    <property type="entry name" value="AKR"/>
</dbReference>
<evidence type="ECO:0000313" key="9">
    <source>
        <dbReference type="Proteomes" id="UP001216390"/>
    </source>
</evidence>
<dbReference type="GO" id="GO:1990002">
    <property type="term" value="F:methylglyoxal reductase (NADPH) (acetol producing) activity"/>
    <property type="evidence" value="ECO:0007669"/>
    <property type="project" value="TreeGrafter"/>
</dbReference>
<keyword evidence="9" id="KW-1185">Reference proteome</keyword>
<dbReference type="PROSITE" id="PS00062">
    <property type="entry name" value="ALDOKETO_REDUCTASE_2"/>
    <property type="match status" value="1"/>
</dbReference>
<evidence type="ECO:0000256" key="2">
    <source>
        <dbReference type="ARBA" id="ARBA00022857"/>
    </source>
</evidence>
<dbReference type="InterPro" id="IPR036812">
    <property type="entry name" value="NAD(P)_OxRdtase_dom_sf"/>
</dbReference>